<dbReference type="NCBIfam" id="NF008183">
    <property type="entry name" value="PRK10933.1"/>
    <property type="match status" value="1"/>
</dbReference>
<dbReference type="PANTHER" id="PTHR10357:SF184">
    <property type="entry name" value="OLIGO-1,6-GLUCOSIDASE 1"/>
    <property type="match status" value="1"/>
</dbReference>
<comment type="caution">
    <text evidence="5">The sequence shown here is derived from an EMBL/GenBank/DDBJ whole genome shotgun (WGS) entry which is preliminary data.</text>
</comment>
<protein>
    <submittedName>
        <fullName evidence="5">Oligo-1,6-glucosidase family protein</fullName>
    </submittedName>
</protein>
<organism evidence="5 6">
    <name type="scientific">Lentilactobacillus kisonensis DSM 19906 = JCM 15041</name>
    <dbReference type="NCBI Taxonomy" id="1423766"/>
    <lineage>
        <taxon>Bacteria</taxon>
        <taxon>Bacillati</taxon>
        <taxon>Bacillota</taxon>
        <taxon>Bacilli</taxon>
        <taxon>Lactobacillales</taxon>
        <taxon>Lactobacillaceae</taxon>
        <taxon>Lentilactobacillus</taxon>
    </lineage>
</organism>
<dbReference type="EMBL" id="AZEB01000009">
    <property type="protein sequence ID" value="KRL22113.1"/>
    <property type="molecule type" value="Genomic_DNA"/>
</dbReference>
<evidence type="ECO:0000313" key="6">
    <source>
        <dbReference type="Proteomes" id="UP000051439"/>
    </source>
</evidence>
<dbReference type="FunFam" id="2.60.40.1180:FF:000007">
    <property type="entry name" value="Sucrose isomerase"/>
    <property type="match status" value="1"/>
</dbReference>
<evidence type="ECO:0000256" key="3">
    <source>
        <dbReference type="ARBA" id="ARBA00023295"/>
    </source>
</evidence>
<dbReference type="SUPFAM" id="SSF51445">
    <property type="entry name" value="(Trans)glycosidases"/>
    <property type="match status" value="1"/>
</dbReference>
<accession>A0A0R1NPH8</accession>
<name>A0A0R1NPH8_9LACO</name>
<dbReference type="InterPro" id="IPR045857">
    <property type="entry name" value="O16G_dom_2"/>
</dbReference>
<dbReference type="SUPFAM" id="SSF51011">
    <property type="entry name" value="Glycosyl hydrolase domain"/>
    <property type="match status" value="1"/>
</dbReference>
<dbReference type="FunFam" id="3.90.400.10:FF:000002">
    <property type="entry name" value="Sucrose isomerase"/>
    <property type="match status" value="1"/>
</dbReference>
<dbReference type="CDD" id="cd11333">
    <property type="entry name" value="AmyAc_SI_OligoGlu_DGase"/>
    <property type="match status" value="1"/>
</dbReference>
<feature type="domain" description="Glycosyl hydrolase family 13 catalytic" evidence="4">
    <location>
        <begin position="12"/>
        <end position="424"/>
    </location>
</feature>
<evidence type="ECO:0000256" key="1">
    <source>
        <dbReference type="ARBA" id="ARBA00008061"/>
    </source>
</evidence>
<dbReference type="PATRIC" id="fig|1423766.4.peg.2857"/>
<comment type="similarity">
    <text evidence="1">Belongs to the glycosyl hydrolase 13 family.</text>
</comment>
<dbReference type="GO" id="GO:0009313">
    <property type="term" value="P:oligosaccharide catabolic process"/>
    <property type="evidence" value="ECO:0007669"/>
    <property type="project" value="TreeGrafter"/>
</dbReference>
<dbReference type="Pfam" id="PF16657">
    <property type="entry name" value="Malt_amylase_C"/>
    <property type="match status" value="1"/>
</dbReference>
<reference evidence="5 6" key="1">
    <citation type="journal article" date="2015" name="Genome Announc.">
        <title>Expanding the biotechnology potential of lactobacilli through comparative genomics of 213 strains and associated genera.</title>
        <authorList>
            <person name="Sun Z."/>
            <person name="Harris H.M."/>
            <person name="McCann A."/>
            <person name="Guo C."/>
            <person name="Argimon S."/>
            <person name="Zhang W."/>
            <person name="Yang X."/>
            <person name="Jeffery I.B."/>
            <person name="Cooney J.C."/>
            <person name="Kagawa T.F."/>
            <person name="Liu W."/>
            <person name="Song Y."/>
            <person name="Salvetti E."/>
            <person name="Wrobel A."/>
            <person name="Rasinkangas P."/>
            <person name="Parkhill J."/>
            <person name="Rea M.C."/>
            <person name="O'Sullivan O."/>
            <person name="Ritari J."/>
            <person name="Douillard F.P."/>
            <person name="Paul Ross R."/>
            <person name="Yang R."/>
            <person name="Briner A.E."/>
            <person name="Felis G.E."/>
            <person name="de Vos W.M."/>
            <person name="Barrangou R."/>
            <person name="Klaenhammer T.R."/>
            <person name="Caufield P.W."/>
            <person name="Cui Y."/>
            <person name="Zhang H."/>
            <person name="O'Toole P.W."/>
        </authorList>
    </citation>
    <scope>NUCLEOTIDE SEQUENCE [LARGE SCALE GENOMIC DNA]</scope>
    <source>
        <strain evidence="5 6">DSM 19906</strain>
    </source>
</reference>
<dbReference type="Gene3D" id="3.20.20.80">
    <property type="entry name" value="Glycosidases"/>
    <property type="match status" value="1"/>
</dbReference>
<dbReference type="SMART" id="SM00642">
    <property type="entry name" value="Aamy"/>
    <property type="match status" value="1"/>
</dbReference>
<dbReference type="FunFam" id="3.20.20.80:FF:000064">
    <property type="entry name" value="Oligo-1,6-glucosidase"/>
    <property type="match status" value="1"/>
</dbReference>
<dbReference type="Gene3D" id="2.60.40.1180">
    <property type="entry name" value="Golgi alpha-mannosidase II"/>
    <property type="match status" value="1"/>
</dbReference>
<dbReference type="Proteomes" id="UP000051439">
    <property type="component" value="Unassembled WGS sequence"/>
</dbReference>
<keyword evidence="3" id="KW-0326">Glycosidase</keyword>
<evidence type="ECO:0000259" key="4">
    <source>
        <dbReference type="SMART" id="SM00642"/>
    </source>
</evidence>
<dbReference type="Gene3D" id="3.90.400.10">
    <property type="entry name" value="Oligo-1,6-glucosidase, Domain 2"/>
    <property type="match status" value="1"/>
</dbReference>
<sequence>MRKWWEKAVIYQVYPRSFQDSDNDGIGDLEGIIQRLPYIKKLGADVIWMNPIYKSPDRDNGYDVSDYEDIQPVFGDMATFDTLLTAAHKLGIKIVMDLVVNHSSNQQKWFVEAKKAKDNPYHDYYIWVDGKPDKYPNNWGSYFSGPAWTYDQKFGQYYMHLFAKEQPELNWRNHNMRQDVYKMMRWWLDKGIDGFRMDSVSLLDKPDGYPDAPNPGHALYADAQSTVADGKRLGDYFKEMNKEVLSKYDMVSIGEMDGSKIEDAKEYTDRDNHELDMIFQFEHVTLSPNKDPRFGKWNDEPVKLTDLKASLSKWQTGLNKTGWNSLYWNNHDQPRAVSRFGNDSTDYRALSAKMLGLTLHMMKGTPYIYQGEELGMTNCHYTAISQYQDLESVNAYNELVRKEKIIDKNTMMKYLATMSRDNARTPMQWDTSENAGFSKGTPWMAVNPNYRTINAASQVADPHSVFAFYQKLIKLRHTSDLVVYGDYKELDPDDSQVFAYLREYQGQKMLVISNFTADTVNRDYGQTRDDQLVISNYQDDQLTELRPYEAKTYLLS</sequence>
<evidence type="ECO:0000256" key="2">
    <source>
        <dbReference type="ARBA" id="ARBA00022801"/>
    </source>
</evidence>
<dbReference type="PANTHER" id="PTHR10357">
    <property type="entry name" value="ALPHA-AMYLASE FAMILY MEMBER"/>
    <property type="match status" value="1"/>
</dbReference>
<proteinExistence type="inferred from homology"/>
<dbReference type="InterPro" id="IPR006047">
    <property type="entry name" value="GH13_cat_dom"/>
</dbReference>
<dbReference type="AlphaFoldDB" id="A0A0R1NPH8"/>
<dbReference type="InterPro" id="IPR032091">
    <property type="entry name" value="Malt_amylase-like_C"/>
</dbReference>
<dbReference type="Pfam" id="PF00128">
    <property type="entry name" value="Alpha-amylase"/>
    <property type="match status" value="1"/>
</dbReference>
<dbReference type="GO" id="GO:0004556">
    <property type="term" value="F:alpha-amylase activity"/>
    <property type="evidence" value="ECO:0007669"/>
    <property type="project" value="TreeGrafter"/>
</dbReference>
<gene>
    <name evidence="5" type="ORF">FC98_GL002728</name>
</gene>
<dbReference type="InterPro" id="IPR013780">
    <property type="entry name" value="Glyco_hydro_b"/>
</dbReference>
<dbReference type="InterPro" id="IPR017853">
    <property type="entry name" value="GH"/>
</dbReference>
<keyword evidence="6" id="KW-1185">Reference proteome</keyword>
<dbReference type="RefSeq" id="WP_056949318.1">
    <property type="nucleotide sequence ID" value="NZ_AZEB01000009.1"/>
</dbReference>
<evidence type="ECO:0000313" key="5">
    <source>
        <dbReference type="EMBL" id="KRL22113.1"/>
    </source>
</evidence>
<keyword evidence="2" id="KW-0378">Hydrolase</keyword>